<feature type="signal peptide" evidence="2">
    <location>
        <begin position="1"/>
        <end position="22"/>
    </location>
</feature>
<dbReference type="SUPFAM" id="SSF49503">
    <property type="entry name" value="Cupredoxins"/>
    <property type="match status" value="1"/>
</dbReference>
<dbReference type="RefSeq" id="WP_275680770.1">
    <property type="nucleotide sequence ID" value="NZ_JAJLJH010000001.1"/>
</dbReference>
<evidence type="ECO:0000313" key="4">
    <source>
        <dbReference type="Proteomes" id="UP001139353"/>
    </source>
</evidence>
<dbReference type="InterPro" id="IPR008972">
    <property type="entry name" value="Cupredoxin"/>
</dbReference>
<evidence type="ECO:0000256" key="2">
    <source>
        <dbReference type="SAM" id="SignalP"/>
    </source>
</evidence>
<keyword evidence="4" id="KW-1185">Reference proteome</keyword>
<dbReference type="AlphaFoldDB" id="A0A9X1YFJ1"/>
<comment type="subcellular location">
    <subcellularLocation>
        <location evidence="1">Periplasm</location>
    </subcellularLocation>
</comment>
<feature type="chain" id="PRO_5040820224" evidence="2">
    <location>
        <begin position="23"/>
        <end position="219"/>
    </location>
</feature>
<dbReference type="Proteomes" id="UP001139353">
    <property type="component" value="Unassembled WGS sequence"/>
</dbReference>
<proteinExistence type="predicted"/>
<reference evidence="3" key="1">
    <citation type="submission" date="2021-11" db="EMBL/GenBank/DDBJ databases">
        <title>BS-T2-15 a new species belonging to the Comamonadaceae family isolated from the soil of a French oak forest.</title>
        <authorList>
            <person name="Mieszkin S."/>
            <person name="Alain K."/>
        </authorList>
    </citation>
    <scope>NUCLEOTIDE SEQUENCE</scope>
    <source>
        <strain evidence="3">BS-T2-15</strain>
    </source>
</reference>
<evidence type="ECO:0000313" key="3">
    <source>
        <dbReference type="EMBL" id="MCK9684747.1"/>
    </source>
</evidence>
<gene>
    <name evidence="3" type="ORF">LPC04_03400</name>
</gene>
<organism evidence="3 4">
    <name type="scientific">Scleromatobacter humisilvae</name>
    <dbReference type="NCBI Taxonomy" id="2897159"/>
    <lineage>
        <taxon>Bacteria</taxon>
        <taxon>Pseudomonadati</taxon>
        <taxon>Pseudomonadota</taxon>
        <taxon>Betaproteobacteria</taxon>
        <taxon>Burkholderiales</taxon>
        <taxon>Sphaerotilaceae</taxon>
        <taxon>Scleromatobacter</taxon>
    </lineage>
</organism>
<sequence>MTRTRLPLLAACSLLLAFRAHAATVTVAVHGADGQPAPNVVVQLMPAHPGAGKPPPAPVVIAQRDIHFVPYLTAVPVGTTVRFSNEDPYDHHLRSEPGGPFGNVAPAKDFEMRLAAMTGGKAASAEVKFDRPGVVVLGCHLHSSMRGHLFVSETPWVAVTDANGLATIADVPEGAADLRTWSPEQLADQPASQKQIAGASAILEATLNFTPSKPRRRHS</sequence>
<accession>A0A9X1YFJ1</accession>
<evidence type="ECO:0000256" key="1">
    <source>
        <dbReference type="ARBA" id="ARBA00004418"/>
    </source>
</evidence>
<protein>
    <submittedName>
        <fullName evidence="3">Plastocyanin</fullName>
    </submittedName>
</protein>
<comment type="caution">
    <text evidence="3">The sequence shown here is derived from an EMBL/GenBank/DDBJ whole genome shotgun (WGS) entry which is preliminary data.</text>
</comment>
<dbReference type="GO" id="GO:0042597">
    <property type="term" value="C:periplasmic space"/>
    <property type="evidence" value="ECO:0007669"/>
    <property type="project" value="UniProtKB-SubCell"/>
</dbReference>
<name>A0A9X1YFJ1_9BURK</name>
<keyword evidence="2" id="KW-0732">Signal</keyword>
<dbReference type="EMBL" id="JAJLJH010000001">
    <property type="protein sequence ID" value="MCK9684747.1"/>
    <property type="molecule type" value="Genomic_DNA"/>
</dbReference>
<dbReference type="Gene3D" id="2.60.40.420">
    <property type="entry name" value="Cupredoxins - blue copper proteins"/>
    <property type="match status" value="1"/>
</dbReference>